<protein>
    <submittedName>
        <fullName evidence="8">DMT family transporter</fullName>
    </submittedName>
</protein>
<feature type="transmembrane region" description="Helical" evidence="6">
    <location>
        <begin position="164"/>
        <end position="183"/>
    </location>
</feature>
<feature type="transmembrane region" description="Helical" evidence="6">
    <location>
        <begin position="195"/>
        <end position="212"/>
    </location>
</feature>
<evidence type="ECO:0000259" key="7">
    <source>
        <dbReference type="Pfam" id="PF00892"/>
    </source>
</evidence>
<comment type="similarity">
    <text evidence="2">Belongs to the EamA transporter family.</text>
</comment>
<evidence type="ECO:0000256" key="6">
    <source>
        <dbReference type="SAM" id="Phobius"/>
    </source>
</evidence>
<feature type="domain" description="EamA" evidence="7">
    <location>
        <begin position="161"/>
        <end position="299"/>
    </location>
</feature>
<accession>A0A8J4M543</accession>
<dbReference type="InterPro" id="IPR050638">
    <property type="entry name" value="AA-Vitamin_Transporters"/>
</dbReference>
<feature type="transmembrane region" description="Helical" evidence="6">
    <location>
        <begin position="75"/>
        <end position="95"/>
    </location>
</feature>
<evidence type="ECO:0000256" key="4">
    <source>
        <dbReference type="ARBA" id="ARBA00022989"/>
    </source>
</evidence>
<feature type="transmembrane region" description="Helical" evidence="6">
    <location>
        <begin position="34"/>
        <end position="55"/>
    </location>
</feature>
<feature type="transmembrane region" description="Helical" evidence="6">
    <location>
        <begin position="224"/>
        <end position="245"/>
    </location>
</feature>
<dbReference type="GO" id="GO:0016020">
    <property type="term" value="C:membrane"/>
    <property type="evidence" value="ECO:0007669"/>
    <property type="project" value="UniProtKB-SubCell"/>
</dbReference>
<reference evidence="8" key="1">
    <citation type="journal article" date="2020" name="mSystems">
        <title>Genome- and Community-Level Interaction Insights into Carbon Utilization and Element Cycling Functions of Hydrothermarchaeota in Hydrothermal Sediment.</title>
        <authorList>
            <person name="Zhou Z."/>
            <person name="Liu Y."/>
            <person name="Xu W."/>
            <person name="Pan J."/>
            <person name="Luo Z.H."/>
            <person name="Li M."/>
        </authorList>
    </citation>
    <scope>NUCLEOTIDE SEQUENCE</scope>
    <source>
        <strain evidence="8">SpSt-997</strain>
    </source>
</reference>
<dbReference type="InterPro" id="IPR037185">
    <property type="entry name" value="EmrE-like"/>
</dbReference>
<feature type="domain" description="EamA" evidence="7">
    <location>
        <begin position="9"/>
        <end position="147"/>
    </location>
</feature>
<evidence type="ECO:0000313" key="8">
    <source>
        <dbReference type="EMBL" id="HGC42311.1"/>
    </source>
</evidence>
<dbReference type="AlphaFoldDB" id="A0A8J4M543"/>
<dbReference type="InterPro" id="IPR000620">
    <property type="entry name" value="EamA_dom"/>
</dbReference>
<feature type="transmembrane region" description="Helical" evidence="6">
    <location>
        <begin position="257"/>
        <end position="276"/>
    </location>
</feature>
<feature type="transmembrane region" description="Helical" evidence="6">
    <location>
        <begin position="282"/>
        <end position="298"/>
    </location>
</feature>
<evidence type="ECO:0000256" key="1">
    <source>
        <dbReference type="ARBA" id="ARBA00004141"/>
    </source>
</evidence>
<keyword evidence="4 6" id="KW-1133">Transmembrane helix</keyword>
<dbReference type="PANTHER" id="PTHR32322:SF2">
    <property type="entry name" value="EAMA DOMAIN-CONTAINING PROTEIN"/>
    <property type="match status" value="1"/>
</dbReference>
<name>A0A8J4M543_9PROT</name>
<proteinExistence type="inferred from homology"/>
<comment type="caution">
    <text evidence="8">The sequence shown here is derived from an EMBL/GenBank/DDBJ whole genome shotgun (WGS) entry which is preliminary data.</text>
</comment>
<dbReference type="EMBL" id="DTQM01000069">
    <property type="protein sequence ID" value="HGC42311.1"/>
    <property type="molecule type" value="Genomic_DNA"/>
</dbReference>
<feature type="transmembrane region" description="Helical" evidence="6">
    <location>
        <begin position="134"/>
        <end position="152"/>
    </location>
</feature>
<dbReference type="Pfam" id="PF00892">
    <property type="entry name" value="EamA"/>
    <property type="match status" value="2"/>
</dbReference>
<gene>
    <name evidence="8" type="ORF">ENY07_03675</name>
</gene>
<keyword evidence="3 6" id="KW-0812">Transmembrane</keyword>
<evidence type="ECO:0000256" key="2">
    <source>
        <dbReference type="ARBA" id="ARBA00007362"/>
    </source>
</evidence>
<evidence type="ECO:0000256" key="5">
    <source>
        <dbReference type="ARBA" id="ARBA00023136"/>
    </source>
</evidence>
<keyword evidence="5 6" id="KW-0472">Membrane</keyword>
<organism evidence="8">
    <name type="scientific">Acidicaldus sp</name>
    <dbReference type="NCBI Taxonomy" id="1872105"/>
    <lineage>
        <taxon>Bacteria</taxon>
        <taxon>Pseudomonadati</taxon>
        <taxon>Pseudomonadota</taxon>
        <taxon>Alphaproteobacteria</taxon>
        <taxon>Acetobacterales</taxon>
        <taxon>Acetobacteraceae</taxon>
        <taxon>Acidicaldus</taxon>
    </lineage>
</organism>
<comment type="subcellular location">
    <subcellularLocation>
        <location evidence="1">Membrane</location>
        <topology evidence="1">Multi-pass membrane protein</topology>
    </subcellularLocation>
</comment>
<sequence>MHARLDGRAIAVMTLLCLLWGVQQVAIKLALVDGFPPALQAGLRSLISSLLLIGWVGAREGMPGLLRLFRLDATWLPGLALAALFGGEFLLYYAGLTRTSASRAVLFLYTAPFFVALGVHFFVPAERLGWRQVIGLLSAFLGVALAFADGISGNGAGGTLNGDLLVLVAASMWAAVTVMVKAVKRLSGVSPAKILLYQLAGSVPILLGVALFEGEAGAIGRAGGVAYASLAYQSVVVAFATYLAWFWLIGHYPAGRLAAFSFLTPLFGMVAGIAILHEPASLVLALALVAVAFGLYLVNGPAPRKVRAEHGRDADRHAAAD</sequence>
<dbReference type="PANTHER" id="PTHR32322">
    <property type="entry name" value="INNER MEMBRANE TRANSPORTER"/>
    <property type="match status" value="1"/>
</dbReference>
<dbReference type="SUPFAM" id="SSF103481">
    <property type="entry name" value="Multidrug resistance efflux transporter EmrE"/>
    <property type="match status" value="2"/>
</dbReference>
<feature type="transmembrane region" description="Helical" evidence="6">
    <location>
        <begin position="101"/>
        <end position="122"/>
    </location>
</feature>
<evidence type="ECO:0000256" key="3">
    <source>
        <dbReference type="ARBA" id="ARBA00022692"/>
    </source>
</evidence>